<feature type="region of interest" description="Disordered" evidence="12">
    <location>
        <begin position="984"/>
        <end position="1003"/>
    </location>
</feature>
<evidence type="ECO:0000256" key="11">
    <source>
        <dbReference type="ARBA" id="ARBA00049564"/>
    </source>
</evidence>
<evidence type="ECO:0000256" key="12">
    <source>
        <dbReference type="SAM" id="MobiDB-lite"/>
    </source>
</evidence>
<feature type="compositionally biased region" description="Basic and acidic residues" evidence="12">
    <location>
        <begin position="717"/>
        <end position="758"/>
    </location>
</feature>
<keyword evidence="4" id="KW-0820">tRNA-binding</keyword>
<dbReference type="EC" id="2.8.1.14" evidence="3"/>
<evidence type="ECO:0000256" key="10">
    <source>
        <dbReference type="ARBA" id="ARBA00023157"/>
    </source>
</evidence>
<dbReference type="Gene3D" id="3.40.50.620">
    <property type="entry name" value="HUPs"/>
    <property type="match status" value="1"/>
</dbReference>
<feature type="compositionally biased region" description="Basic and acidic residues" evidence="12">
    <location>
        <begin position="1269"/>
        <end position="1279"/>
    </location>
</feature>
<comment type="function">
    <text evidence="1">Catalyzes the 2-thiolation of uridine at the wobble position (U34) of mitochondrial tRNA(Lys), tRNA(Glu) and tRNA(Gln). Required for the formation of 5-taurinomethyl-2-thiouridine (tm5s2U) of mitochondrial tRNA(Lys), tRNA(Glu), and tRNA(Gln) at the wobble position. ATP is required to activate the C2 atom of the wobble base.</text>
</comment>
<feature type="region of interest" description="Disordered" evidence="12">
    <location>
        <begin position="333"/>
        <end position="358"/>
    </location>
</feature>
<name>A0A139Y7E0_TOXGO</name>
<feature type="signal peptide" evidence="13">
    <location>
        <begin position="1"/>
        <end position="28"/>
    </location>
</feature>
<feature type="region of interest" description="Disordered" evidence="12">
    <location>
        <begin position="1186"/>
        <end position="1240"/>
    </location>
</feature>
<dbReference type="InterPro" id="IPR004506">
    <property type="entry name" value="MnmA-like"/>
</dbReference>
<feature type="region of interest" description="Disordered" evidence="12">
    <location>
        <begin position="400"/>
        <end position="466"/>
    </location>
</feature>
<keyword evidence="8" id="KW-0067">ATP-binding</keyword>
<evidence type="ECO:0000256" key="5">
    <source>
        <dbReference type="ARBA" id="ARBA00022679"/>
    </source>
</evidence>
<feature type="chain" id="PRO_5007301358" description="tRNA-5-taurinomethyluridine 2-sulfurtransferase" evidence="13">
    <location>
        <begin position="29"/>
        <end position="1613"/>
    </location>
</feature>
<feature type="compositionally biased region" description="Acidic residues" evidence="12">
    <location>
        <begin position="643"/>
        <end position="657"/>
    </location>
</feature>
<feature type="compositionally biased region" description="Low complexity" evidence="12">
    <location>
        <begin position="440"/>
        <end position="451"/>
    </location>
</feature>
<evidence type="ECO:0000256" key="2">
    <source>
        <dbReference type="ARBA" id="ARBA00006191"/>
    </source>
</evidence>
<feature type="compositionally biased region" description="Basic and acidic residues" evidence="12">
    <location>
        <begin position="614"/>
        <end position="642"/>
    </location>
</feature>
<accession>A0A139Y7E0</accession>
<feature type="compositionally biased region" description="Basic and acidic residues" evidence="12">
    <location>
        <begin position="1048"/>
        <end position="1064"/>
    </location>
</feature>
<feature type="region of interest" description="Disordered" evidence="12">
    <location>
        <begin position="104"/>
        <end position="138"/>
    </location>
</feature>
<evidence type="ECO:0000256" key="6">
    <source>
        <dbReference type="ARBA" id="ARBA00022694"/>
    </source>
</evidence>
<feature type="region of interest" description="Disordered" evidence="12">
    <location>
        <begin position="526"/>
        <end position="551"/>
    </location>
</feature>
<protein>
    <recommendedName>
        <fullName evidence="3">tRNA-5-taurinomethyluridine 2-sulfurtransferase</fullName>
        <ecNumber evidence="3">2.8.1.14</ecNumber>
    </recommendedName>
</protein>
<feature type="region of interest" description="Disordered" evidence="12">
    <location>
        <begin position="778"/>
        <end position="842"/>
    </location>
</feature>
<dbReference type="OrthoDB" id="333407at2759"/>
<evidence type="ECO:0000259" key="15">
    <source>
        <dbReference type="Pfam" id="PF20259"/>
    </source>
</evidence>
<evidence type="ECO:0000256" key="8">
    <source>
        <dbReference type="ARBA" id="ARBA00022840"/>
    </source>
</evidence>
<organism evidence="16 17">
    <name type="scientific">Toxoplasma gondii ARI</name>
    <dbReference type="NCBI Taxonomy" id="1074872"/>
    <lineage>
        <taxon>Eukaryota</taxon>
        <taxon>Sar</taxon>
        <taxon>Alveolata</taxon>
        <taxon>Apicomplexa</taxon>
        <taxon>Conoidasida</taxon>
        <taxon>Coccidia</taxon>
        <taxon>Eucoccidiorida</taxon>
        <taxon>Eimeriorina</taxon>
        <taxon>Sarcocystidae</taxon>
        <taxon>Toxoplasma</taxon>
    </lineage>
</organism>
<evidence type="ECO:0000313" key="17">
    <source>
        <dbReference type="Proteomes" id="UP000074247"/>
    </source>
</evidence>
<feature type="compositionally biased region" description="Polar residues" evidence="12">
    <location>
        <begin position="1524"/>
        <end position="1535"/>
    </location>
</feature>
<proteinExistence type="inferred from homology"/>
<feature type="region of interest" description="Disordered" evidence="12">
    <location>
        <begin position="1024"/>
        <end position="1064"/>
    </location>
</feature>
<keyword evidence="10" id="KW-1015">Disulfide bond</keyword>
<dbReference type="Gene3D" id="3.90.1010.10">
    <property type="match status" value="1"/>
</dbReference>
<dbReference type="GO" id="GO:0005524">
    <property type="term" value="F:ATP binding"/>
    <property type="evidence" value="ECO:0007669"/>
    <property type="project" value="UniProtKB-KW"/>
</dbReference>
<feature type="region of interest" description="Disordered" evidence="12">
    <location>
        <begin position="603"/>
        <end position="700"/>
    </location>
</feature>
<keyword evidence="13" id="KW-0732">Signal</keyword>
<feature type="compositionally biased region" description="Acidic residues" evidence="12">
    <location>
        <begin position="1033"/>
        <end position="1047"/>
    </location>
</feature>
<feature type="compositionally biased region" description="Basic and acidic residues" evidence="12">
    <location>
        <begin position="658"/>
        <end position="694"/>
    </location>
</feature>
<dbReference type="Gene3D" id="2.40.30.10">
    <property type="entry name" value="Translation factors"/>
    <property type="match status" value="1"/>
</dbReference>
<dbReference type="PANTHER" id="PTHR43052">
    <property type="match status" value="1"/>
</dbReference>
<feature type="compositionally biased region" description="Acidic residues" evidence="12">
    <location>
        <begin position="989"/>
        <end position="999"/>
    </location>
</feature>
<dbReference type="GO" id="GO:0061708">
    <property type="term" value="F:tRNA-5-taurinomethyluridine 2-sulfurtransferase"/>
    <property type="evidence" value="ECO:0007669"/>
    <property type="project" value="UniProtKB-EC"/>
</dbReference>
<comment type="catalytic activity">
    <reaction evidence="11">
        <text>5-taurinomethyluridine(34) in tRNA + S-sulfanyl-L-cysteinyl-[protein] + AH2 + ATP = 5-taurinomethyl-2-thiouridine(34) in tRNA + L-cysteinyl-[protein] + A + AMP + diphosphate + H(+)</text>
        <dbReference type="Rhea" id="RHEA:47040"/>
        <dbReference type="Rhea" id="RHEA-COMP:10131"/>
        <dbReference type="Rhea" id="RHEA-COMP:11726"/>
        <dbReference type="Rhea" id="RHEA-COMP:11732"/>
        <dbReference type="Rhea" id="RHEA-COMP:11733"/>
        <dbReference type="ChEBI" id="CHEBI:13193"/>
        <dbReference type="ChEBI" id="CHEBI:15378"/>
        <dbReference type="ChEBI" id="CHEBI:17499"/>
        <dbReference type="ChEBI" id="CHEBI:29950"/>
        <dbReference type="ChEBI" id="CHEBI:30616"/>
        <dbReference type="ChEBI" id="CHEBI:33019"/>
        <dbReference type="ChEBI" id="CHEBI:61963"/>
        <dbReference type="ChEBI" id="CHEBI:87171"/>
        <dbReference type="ChEBI" id="CHEBI:87172"/>
        <dbReference type="ChEBI" id="CHEBI:456215"/>
        <dbReference type="EC" id="2.8.1.14"/>
    </reaction>
</comment>
<feature type="compositionally biased region" description="Acidic residues" evidence="12">
    <location>
        <begin position="455"/>
        <end position="465"/>
    </location>
</feature>
<dbReference type="VEuPathDB" id="ToxoDB:TGARI_309110"/>
<dbReference type="Pfam" id="PF20258">
    <property type="entry name" value="tRNA_Me_trans_C"/>
    <property type="match status" value="1"/>
</dbReference>
<reference evidence="16 17" key="1">
    <citation type="journal article" date="2016" name="Nat. Commun.">
        <title>Local admixture of amplified and diversified secreted pathogenesis determinants shapes mosaic Toxoplasma gondii genomes.</title>
        <authorList>
            <person name="Lorenzi H."/>
            <person name="Khan A."/>
            <person name="Behnke M.S."/>
            <person name="Namasivayam S."/>
            <person name="Swapna L.S."/>
            <person name="Hadjithomas M."/>
            <person name="Karamycheva S."/>
            <person name="Pinney D."/>
            <person name="Brunk B.P."/>
            <person name="Ajioka J.W."/>
            <person name="Ajzenberg D."/>
            <person name="Boothroyd J.C."/>
            <person name="Boyle J.P."/>
            <person name="Darde M.L."/>
            <person name="Diaz-Miranda M.A."/>
            <person name="Dubey J.P."/>
            <person name="Fritz H.M."/>
            <person name="Gennari S.M."/>
            <person name="Gregory B.D."/>
            <person name="Kim K."/>
            <person name="Saeij J.P."/>
            <person name="Su C."/>
            <person name="White M.W."/>
            <person name="Zhu X.Q."/>
            <person name="Howe D.K."/>
            <person name="Rosenthal B.M."/>
            <person name="Grigg M.E."/>
            <person name="Parkinson J."/>
            <person name="Liu L."/>
            <person name="Kissinger J.C."/>
            <person name="Roos D.S."/>
            <person name="Sibley L.D."/>
        </authorList>
    </citation>
    <scope>NUCLEOTIDE SEQUENCE [LARGE SCALE GENOMIC DNA]</scope>
    <source>
        <strain evidence="16 17">ARI</strain>
    </source>
</reference>
<evidence type="ECO:0000256" key="7">
    <source>
        <dbReference type="ARBA" id="ARBA00022741"/>
    </source>
</evidence>
<feature type="region of interest" description="Disordered" evidence="12">
    <location>
        <begin position="1269"/>
        <end position="1320"/>
    </location>
</feature>
<feature type="domain" description="tRNA-specific 2-thiouridylase MnmA-like C-terminal" evidence="14">
    <location>
        <begin position="1561"/>
        <end position="1594"/>
    </location>
</feature>
<feature type="region of interest" description="Disordered" evidence="12">
    <location>
        <begin position="48"/>
        <end position="91"/>
    </location>
</feature>
<feature type="compositionally biased region" description="Polar residues" evidence="12">
    <location>
        <begin position="74"/>
        <end position="84"/>
    </location>
</feature>
<feature type="region of interest" description="Disordered" evidence="12">
    <location>
        <begin position="285"/>
        <end position="305"/>
    </location>
</feature>
<sequence>MFLSSLGGCKSLSAVLFLLLFVLAPRQASPLATSVASAAGSSAWLPAALPRSSGVRPPDQSRRLGRSAPRGNADNLQQLPSQNGVRRRRSVSWARGLPALFRAAADEGTEGGTRSDPREDDACSLLPSSHRPSWQLRGDAAGASLNEKSGKTRRRSGSHPWVRSVAKRRFPRWTYTSLSHHRGVPCASLLPHRCGFCPSSSFLNSARFCPVIGEDTAVRGVLAGGDGVWSHVVSGSAARCDAGRPRQEKAGVAGRKRPHTAVLFISNFAPCGAFTSSRDCFANSAEDRRGAPVGPPLSPSLRSLSRSSLRSLSRSSLRSSARSLSRSSLCSLSRSSLPSSARDPFSPATPLASSGSLPPRMRALLSELRRQKDLHAVFEKLVSFASSVPLYPARDASAVSSRASTASPPSPPRPVPSASLSPAPPPKATETSGRADDRLLPPAQLLQQPGREASEEADEEGDSPEAWERVAGCAALVRIRVCLRRVLSPKREGESRACSVFREADVRQEPQQGALASLSVAASSSSGASCHDVEAAKKERRELRREDRDGEDERRRWELRVDLRGWSDSLVVRAWLAILVAGLNNAAPDTVLALSTDDILREAGLMPSSTPSGGKDHKDTVKETQGEPEKQTEEGEDGHREAEEEAEEEEEEEEEEEKERKGSKRESEEERLQEGEERVREEETRKCREEEKRRLVVPQGLEFMLRSIQRQVREQLSRLAEEEKNGGAPDGKVRKSKTDRDASRDLTGETRTRTDENGVQRSVLHRCRNDAETEADSHHVFSSLSSSLPPSQPHLSSPSSSSLSSSSSPSSSSSSSSSAAPDLFASTTETCEEKRELRRSAASSPPQVAVLLSGGVDSSVSLCLLQQRGFAPQAFFIKVWLPELLLVSRHLNRLLDSGLAPAAAGGCGWERDLLFADQVCRQARVPLEVLPLQEAYWEGVVQQMLDEARQGLTPNPDWWCNQRVKFGAFLDLLDGRETRFSARRIAGESEGENEKEEADMPFLRNSSRWTGAVASGHYARVVRAAETSRRSEEGEDTEDRDEDGEEDRGDKERGSEEERRTRLFRGKDRRKDQSYFLSGLSQRQLRRLVTPVGDMEKVEVRRLAAALDLPTARRQDSQGLCFLGNLSLSFFFRHFLGSSTGPVLHFPSCLALGSHDGLWNFTVGQRKGVTPCIDVARVRRLSSLPDSSLTPHAASVDSEGSEEQTARAGDSRRRQARAPPGKPTKASATGQGRQAADDEERRLLEAKCHRDGDDSCLRSANHTVRGRLECTDNADRPDGRVPVLSEGNEAPSSSSCSSSAEANEGQEEGRDRQSRLSSSSFAACLSGSPQNLFEPANPFSRTGLGAASLAGRWVVAAKHPPSNALFVVSEKEMKAAAAVAESVGYSLDVLAAGPGVRTLGDSQTYLLALLLTLQQKFLRVDNIQWISHPPCAACNAEEQPVSRDPSFLGTLLGSRDPRARLRGDEKSLETADEFAFLRWALEGSRDKRPRLYDVQVRHAAGTACAAIHRRVRLCLFPPERRSPSFLSPSAVSEQSGGRRKESRAPFGPSRAETSAGSSGAWTAWIELAEPDEGLAPGQIAAIYEGEECLGAGRISARQGQMAVEAALRSAGLN</sequence>
<dbReference type="GO" id="GO:0000049">
    <property type="term" value="F:tRNA binding"/>
    <property type="evidence" value="ECO:0007669"/>
    <property type="project" value="UniProtKB-KW"/>
</dbReference>
<feature type="domain" description="tRNA-specific 2-thiouridylase MnmA-like central" evidence="15">
    <location>
        <begin position="1131"/>
        <end position="1169"/>
    </location>
</feature>
<dbReference type="CDD" id="cd01998">
    <property type="entry name" value="MnmA_TRMU-like"/>
    <property type="match status" value="1"/>
</dbReference>
<dbReference type="Pfam" id="PF03054">
    <property type="entry name" value="tRNA_Me_trans"/>
    <property type="match status" value="2"/>
</dbReference>
<dbReference type="InterPro" id="IPR046884">
    <property type="entry name" value="MnmA-like_central"/>
</dbReference>
<evidence type="ECO:0000256" key="9">
    <source>
        <dbReference type="ARBA" id="ARBA00022884"/>
    </source>
</evidence>
<dbReference type="PANTHER" id="PTHR43052:SF1">
    <property type="entry name" value="TRNA-5-TAURINOMETHYLURIDINE 2-SULFURTRANSFERASE"/>
    <property type="match status" value="1"/>
</dbReference>
<dbReference type="InterPro" id="IPR014729">
    <property type="entry name" value="Rossmann-like_a/b/a_fold"/>
</dbReference>
<feature type="compositionally biased region" description="Basic and acidic residues" evidence="12">
    <location>
        <begin position="531"/>
        <end position="551"/>
    </location>
</feature>
<gene>
    <name evidence="16" type="ORF">TGARI_309110</name>
</gene>
<feature type="compositionally biased region" description="Low complexity" evidence="12">
    <location>
        <begin position="333"/>
        <end position="342"/>
    </location>
</feature>
<dbReference type="InterPro" id="IPR051305">
    <property type="entry name" value="tRNA_2-thiouridylase_MnmA"/>
</dbReference>
<dbReference type="InterPro" id="IPR046885">
    <property type="entry name" value="MnmA-like_C"/>
</dbReference>
<keyword evidence="9" id="KW-0694">RNA-binding</keyword>
<dbReference type="Proteomes" id="UP000074247">
    <property type="component" value="Unassembled WGS sequence"/>
</dbReference>
<feature type="compositionally biased region" description="Low complexity" evidence="12">
    <location>
        <begin position="1285"/>
        <end position="1303"/>
    </location>
</feature>
<feature type="region of interest" description="Disordered" evidence="12">
    <location>
        <begin position="1523"/>
        <end position="1557"/>
    </location>
</feature>
<evidence type="ECO:0000256" key="3">
    <source>
        <dbReference type="ARBA" id="ARBA00011953"/>
    </source>
</evidence>
<feature type="compositionally biased region" description="Low complexity" evidence="12">
    <location>
        <begin position="782"/>
        <end position="818"/>
    </location>
</feature>
<feature type="region of interest" description="Disordered" evidence="12">
    <location>
        <begin position="717"/>
        <end position="766"/>
    </location>
</feature>
<comment type="caution">
    <text evidence="16">The sequence shown here is derived from an EMBL/GenBank/DDBJ whole genome shotgun (WGS) entry which is preliminary data.</text>
</comment>
<evidence type="ECO:0000259" key="14">
    <source>
        <dbReference type="Pfam" id="PF20258"/>
    </source>
</evidence>
<dbReference type="Pfam" id="PF20259">
    <property type="entry name" value="tRNA_Me_trans_M"/>
    <property type="match status" value="1"/>
</dbReference>
<evidence type="ECO:0000256" key="4">
    <source>
        <dbReference type="ARBA" id="ARBA00022555"/>
    </source>
</evidence>
<dbReference type="EMBL" id="AGQS02003661">
    <property type="protein sequence ID" value="KYF47416.1"/>
    <property type="molecule type" value="Genomic_DNA"/>
</dbReference>
<dbReference type="GO" id="GO:0008033">
    <property type="term" value="P:tRNA processing"/>
    <property type="evidence" value="ECO:0007669"/>
    <property type="project" value="UniProtKB-KW"/>
</dbReference>
<evidence type="ECO:0000313" key="16">
    <source>
        <dbReference type="EMBL" id="KYF47416.1"/>
    </source>
</evidence>
<comment type="similarity">
    <text evidence="2">Belongs to the MnmA/TRMU family.</text>
</comment>
<keyword evidence="5 16" id="KW-0808">Transferase</keyword>
<keyword evidence="7" id="KW-0547">Nucleotide-binding</keyword>
<evidence type="ECO:0000256" key="13">
    <source>
        <dbReference type="SAM" id="SignalP"/>
    </source>
</evidence>
<evidence type="ECO:0000256" key="1">
    <source>
        <dbReference type="ARBA" id="ARBA00003986"/>
    </source>
</evidence>
<dbReference type="SUPFAM" id="SSF52402">
    <property type="entry name" value="Adenine nucleotide alpha hydrolases-like"/>
    <property type="match status" value="1"/>
</dbReference>
<keyword evidence="6" id="KW-0819">tRNA processing</keyword>